<reference evidence="1 2" key="1">
    <citation type="journal article" date="2014" name="PLoS Genet.">
        <title>Analysis of the Phlebiopsis gigantea genome, transcriptome and secretome provides insight into its pioneer colonization strategies of wood.</title>
        <authorList>
            <person name="Hori C."/>
            <person name="Ishida T."/>
            <person name="Igarashi K."/>
            <person name="Samejima M."/>
            <person name="Suzuki H."/>
            <person name="Master E."/>
            <person name="Ferreira P."/>
            <person name="Ruiz-Duenas F.J."/>
            <person name="Held B."/>
            <person name="Canessa P."/>
            <person name="Larrondo L.F."/>
            <person name="Schmoll M."/>
            <person name="Druzhinina I.S."/>
            <person name="Kubicek C.P."/>
            <person name="Gaskell J.A."/>
            <person name="Kersten P."/>
            <person name="St John F."/>
            <person name="Glasner J."/>
            <person name="Sabat G."/>
            <person name="Splinter BonDurant S."/>
            <person name="Syed K."/>
            <person name="Yadav J."/>
            <person name="Mgbeahuruike A.C."/>
            <person name="Kovalchuk A."/>
            <person name="Asiegbu F.O."/>
            <person name="Lackner G."/>
            <person name="Hoffmeister D."/>
            <person name="Rencoret J."/>
            <person name="Gutierrez A."/>
            <person name="Sun H."/>
            <person name="Lindquist E."/>
            <person name="Barry K."/>
            <person name="Riley R."/>
            <person name="Grigoriev I.V."/>
            <person name="Henrissat B."/>
            <person name="Kues U."/>
            <person name="Berka R.M."/>
            <person name="Martinez A.T."/>
            <person name="Covert S.F."/>
            <person name="Blanchette R.A."/>
            <person name="Cullen D."/>
        </authorList>
    </citation>
    <scope>NUCLEOTIDE SEQUENCE [LARGE SCALE GENOMIC DNA]</scope>
    <source>
        <strain evidence="1 2">11061_1 CR5-6</strain>
    </source>
</reference>
<accession>A0A0C3PLN8</accession>
<name>A0A0C3PLN8_PHLG1</name>
<keyword evidence="2" id="KW-1185">Reference proteome</keyword>
<proteinExistence type="predicted"/>
<dbReference type="AlphaFoldDB" id="A0A0C3PLN8"/>
<evidence type="ECO:0000313" key="2">
    <source>
        <dbReference type="Proteomes" id="UP000053257"/>
    </source>
</evidence>
<organism evidence="1 2">
    <name type="scientific">Phlebiopsis gigantea (strain 11061_1 CR5-6)</name>
    <name type="common">White-rot fungus</name>
    <name type="synonym">Peniophora gigantea</name>
    <dbReference type="NCBI Taxonomy" id="745531"/>
    <lineage>
        <taxon>Eukaryota</taxon>
        <taxon>Fungi</taxon>
        <taxon>Dikarya</taxon>
        <taxon>Basidiomycota</taxon>
        <taxon>Agaricomycotina</taxon>
        <taxon>Agaricomycetes</taxon>
        <taxon>Polyporales</taxon>
        <taxon>Phanerochaetaceae</taxon>
        <taxon>Phlebiopsis</taxon>
    </lineage>
</organism>
<gene>
    <name evidence="1" type="ORF">PHLGIDRAFT_423094</name>
</gene>
<protein>
    <submittedName>
        <fullName evidence="1">Uncharacterized protein</fullName>
    </submittedName>
</protein>
<evidence type="ECO:0000313" key="1">
    <source>
        <dbReference type="EMBL" id="KIP07398.1"/>
    </source>
</evidence>
<sequence>MYKALCPPTLPTALASFPSPPPPCGSTPESFNPGNILIDIFSNSMNELGGILADLSEHELQLTSRPQHTRSGTWAFRSGAALRYPLKPPYLCDDLESFVNLVNFFVLRLHYTTLTNEDTWNLPPDSILYNESLASFVQDFFYGDIKDGSYSYGDHKFSVYKDPNPPFQLQWTNNAFSWLLTRLHKLCHLHYQSLNEDTLKKYSGREQRAPRTPPPYLIREESPDALPADEDADVFSITQASVAYAPLSLEDPLAKHDNIISAFEFALDRPPLKGRWLGEKTVDQFLNLPRIKAVFDKRYSITEGNASGLKGRWADPARGRGTELEWG</sequence>
<dbReference type="HOGENOM" id="CLU_869068_0_0_1"/>
<dbReference type="Proteomes" id="UP000053257">
    <property type="component" value="Unassembled WGS sequence"/>
</dbReference>
<dbReference type="EMBL" id="KN840498">
    <property type="protein sequence ID" value="KIP07398.1"/>
    <property type="molecule type" value="Genomic_DNA"/>
</dbReference>